<protein>
    <submittedName>
        <fullName evidence="1">Uncharacterized protein</fullName>
    </submittedName>
</protein>
<evidence type="ECO:0000313" key="1">
    <source>
        <dbReference type="EMBL" id="MBW0460978.1"/>
    </source>
</evidence>
<organism evidence="1 2">
    <name type="scientific">Austropuccinia psidii MF-1</name>
    <dbReference type="NCBI Taxonomy" id="1389203"/>
    <lineage>
        <taxon>Eukaryota</taxon>
        <taxon>Fungi</taxon>
        <taxon>Dikarya</taxon>
        <taxon>Basidiomycota</taxon>
        <taxon>Pucciniomycotina</taxon>
        <taxon>Pucciniomycetes</taxon>
        <taxon>Pucciniales</taxon>
        <taxon>Sphaerophragmiaceae</taxon>
        <taxon>Austropuccinia</taxon>
    </lineage>
</organism>
<gene>
    <name evidence="1" type="ORF">O181_000693</name>
</gene>
<evidence type="ECO:0000313" key="2">
    <source>
        <dbReference type="Proteomes" id="UP000765509"/>
    </source>
</evidence>
<sequence length="77" mass="8790">MKTPNRNMFRWQIAIQEYRGDMTIAYKAVVIHNNASLIIRCALSNTPDDPVYVALEAEPHIPIEGINIIDIGTEFFE</sequence>
<name>A0A9Q3B9A9_9BASI</name>
<dbReference type="EMBL" id="AVOT02000088">
    <property type="protein sequence ID" value="MBW0460978.1"/>
    <property type="molecule type" value="Genomic_DNA"/>
</dbReference>
<proteinExistence type="predicted"/>
<keyword evidence="2" id="KW-1185">Reference proteome</keyword>
<reference evidence="1" key="1">
    <citation type="submission" date="2021-03" db="EMBL/GenBank/DDBJ databases">
        <title>Draft genome sequence of rust myrtle Austropuccinia psidii MF-1, a brazilian biotype.</title>
        <authorList>
            <person name="Quecine M.C."/>
            <person name="Pachon D.M.R."/>
            <person name="Bonatelli M.L."/>
            <person name="Correr F.H."/>
            <person name="Franceschini L.M."/>
            <person name="Leite T.F."/>
            <person name="Margarido G.R.A."/>
            <person name="Almeida C.A."/>
            <person name="Ferrarezi J.A."/>
            <person name="Labate C.A."/>
        </authorList>
    </citation>
    <scope>NUCLEOTIDE SEQUENCE</scope>
    <source>
        <strain evidence="1">MF-1</strain>
    </source>
</reference>
<dbReference type="AlphaFoldDB" id="A0A9Q3B9A9"/>
<accession>A0A9Q3B9A9</accession>
<dbReference type="Proteomes" id="UP000765509">
    <property type="component" value="Unassembled WGS sequence"/>
</dbReference>
<comment type="caution">
    <text evidence="1">The sequence shown here is derived from an EMBL/GenBank/DDBJ whole genome shotgun (WGS) entry which is preliminary data.</text>
</comment>